<dbReference type="Proteomes" id="UP000799439">
    <property type="component" value="Unassembled WGS sequence"/>
</dbReference>
<feature type="region of interest" description="Disordered" evidence="1">
    <location>
        <begin position="21"/>
        <end position="45"/>
    </location>
</feature>
<gene>
    <name evidence="2" type="ORF">K461DRAFT_282050</name>
</gene>
<feature type="compositionally biased region" description="Basic and acidic residues" evidence="1">
    <location>
        <begin position="81"/>
        <end position="90"/>
    </location>
</feature>
<feature type="compositionally biased region" description="Polar residues" evidence="1">
    <location>
        <begin position="32"/>
        <end position="45"/>
    </location>
</feature>
<comment type="caution">
    <text evidence="2">The sequence shown here is derived from an EMBL/GenBank/DDBJ whole genome shotgun (WGS) entry which is preliminary data.</text>
</comment>
<evidence type="ECO:0000313" key="3">
    <source>
        <dbReference type="Proteomes" id="UP000799439"/>
    </source>
</evidence>
<accession>A0A9P4MJC3</accession>
<sequence>MLLFGLGLFFGRRSLRARKAATQAAPAPETTCSYTNSHYSPSYQRSPLTAETAAYYSNSPAELGNAGARQELGGETATQELDSHHTRHEMPATSKQ</sequence>
<dbReference type="EMBL" id="ML996091">
    <property type="protein sequence ID" value="KAF2149651.1"/>
    <property type="molecule type" value="Genomic_DNA"/>
</dbReference>
<evidence type="ECO:0000256" key="1">
    <source>
        <dbReference type="SAM" id="MobiDB-lite"/>
    </source>
</evidence>
<organism evidence="2 3">
    <name type="scientific">Myriangium duriaei CBS 260.36</name>
    <dbReference type="NCBI Taxonomy" id="1168546"/>
    <lineage>
        <taxon>Eukaryota</taxon>
        <taxon>Fungi</taxon>
        <taxon>Dikarya</taxon>
        <taxon>Ascomycota</taxon>
        <taxon>Pezizomycotina</taxon>
        <taxon>Dothideomycetes</taxon>
        <taxon>Dothideomycetidae</taxon>
        <taxon>Myriangiales</taxon>
        <taxon>Myriangiaceae</taxon>
        <taxon>Myriangium</taxon>
    </lineage>
</organism>
<reference evidence="2" key="1">
    <citation type="journal article" date="2020" name="Stud. Mycol.">
        <title>101 Dothideomycetes genomes: a test case for predicting lifestyles and emergence of pathogens.</title>
        <authorList>
            <person name="Haridas S."/>
            <person name="Albert R."/>
            <person name="Binder M."/>
            <person name="Bloem J."/>
            <person name="Labutti K."/>
            <person name="Salamov A."/>
            <person name="Andreopoulos B."/>
            <person name="Baker S."/>
            <person name="Barry K."/>
            <person name="Bills G."/>
            <person name="Bluhm B."/>
            <person name="Cannon C."/>
            <person name="Castanera R."/>
            <person name="Culley D."/>
            <person name="Daum C."/>
            <person name="Ezra D."/>
            <person name="Gonzalez J."/>
            <person name="Henrissat B."/>
            <person name="Kuo A."/>
            <person name="Liang C."/>
            <person name="Lipzen A."/>
            <person name="Lutzoni F."/>
            <person name="Magnuson J."/>
            <person name="Mondo S."/>
            <person name="Nolan M."/>
            <person name="Ohm R."/>
            <person name="Pangilinan J."/>
            <person name="Park H.-J."/>
            <person name="Ramirez L."/>
            <person name="Alfaro M."/>
            <person name="Sun H."/>
            <person name="Tritt A."/>
            <person name="Yoshinaga Y."/>
            <person name="Zwiers L.-H."/>
            <person name="Turgeon B."/>
            <person name="Goodwin S."/>
            <person name="Spatafora J."/>
            <person name="Crous P."/>
            <person name="Grigoriev I."/>
        </authorList>
    </citation>
    <scope>NUCLEOTIDE SEQUENCE</scope>
    <source>
        <strain evidence="2">CBS 260.36</strain>
    </source>
</reference>
<keyword evidence="3" id="KW-1185">Reference proteome</keyword>
<protein>
    <submittedName>
        <fullName evidence="2">Uncharacterized protein</fullName>
    </submittedName>
</protein>
<feature type="region of interest" description="Disordered" evidence="1">
    <location>
        <begin position="60"/>
        <end position="96"/>
    </location>
</feature>
<evidence type="ECO:0000313" key="2">
    <source>
        <dbReference type="EMBL" id="KAF2149651.1"/>
    </source>
</evidence>
<name>A0A9P4MJC3_9PEZI</name>
<dbReference type="AlphaFoldDB" id="A0A9P4MJC3"/>
<proteinExistence type="predicted"/>
<feature type="compositionally biased region" description="Low complexity" evidence="1">
    <location>
        <begin position="21"/>
        <end position="31"/>
    </location>
</feature>